<dbReference type="EMBL" id="LR796233">
    <property type="protein sequence ID" value="CAB4129150.1"/>
    <property type="molecule type" value="Genomic_DNA"/>
</dbReference>
<protein>
    <submittedName>
        <fullName evidence="1">Uncharacterized protein</fullName>
    </submittedName>
</protein>
<evidence type="ECO:0000313" key="1">
    <source>
        <dbReference type="EMBL" id="CAB4129150.1"/>
    </source>
</evidence>
<accession>A0A6J5L8S8</accession>
<reference evidence="1" key="1">
    <citation type="submission" date="2020-04" db="EMBL/GenBank/DDBJ databases">
        <authorList>
            <person name="Chiriac C."/>
            <person name="Salcher M."/>
            <person name="Ghai R."/>
            <person name="Kavagutti S V."/>
        </authorList>
    </citation>
    <scope>NUCLEOTIDE SEQUENCE</scope>
</reference>
<organism evidence="1">
    <name type="scientific">uncultured Caudovirales phage</name>
    <dbReference type="NCBI Taxonomy" id="2100421"/>
    <lineage>
        <taxon>Viruses</taxon>
        <taxon>Duplodnaviria</taxon>
        <taxon>Heunggongvirae</taxon>
        <taxon>Uroviricota</taxon>
        <taxon>Caudoviricetes</taxon>
        <taxon>Peduoviridae</taxon>
        <taxon>Maltschvirus</taxon>
        <taxon>Maltschvirus maltsch</taxon>
    </lineage>
</organism>
<gene>
    <name evidence="1" type="ORF">UFOVP112_248</name>
</gene>
<name>A0A6J5L8S8_9CAUD</name>
<sequence length="68" mass="7448">MSAITFPTATAQGQEYVAENGITYIWTGAYWSSQQASETGRAFLYYDCGNASYEFNELTDLEIDGGTA</sequence>
<proteinExistence type="predicted"/>